<name>A0A3S0NZ29_CHLPH</name>
<reference evidence="2 6" key="3">
    <citation type="submission" date="2019-11" db="EMBL/GenBank/DDBJ databases">
        <title>Green- and brown-colored morphotypes of Chlorobia in the stratified aquatic ecosystems of Kandalaksha Gulf (White Sea): A model for study of the accessory genome evolution.</title>
        <authorList>
            <person name="Grouzdev D.S."/>
        </authorList>
    </citation>
    <scope>NUCLEOTIDE SEQUENCE [LARGE SCALE GENOMIC DNA]</scope>
    <source>
        <strain evidence="2 6">ZM</strain>
    </source>
</reference>
<dbReference type="Proteomes" id="UP000279908">
    <property type="component" value="Unassembled WGS sequence"/>
</dbReference>
<accession>A0A3S0NZ29</accession>
<dbReference type="Proteomes" id="UP000327458">
    <property type="component" value="Unassembled WGS sequence"/>
</dbReference>
<dbReference type="OMA" id="KATLFWR"/>
<gene>
    <name evidence="3" type="ORF">EKD02_06315</name>
    <name evidence="1" type="ORF">FP507_00785</name>
    <name evidence="2" type="ORF">GJ685_03675</name>
</gene>
<evidence type="ECO:0000313" key="4">
    <source>
        <dbReference type="Proteomes" id="UP000279908"/>
    </source>
</evidence>
<reference evidence="3 4" key="1">
    <citation type="submission" date="2018-12" db="EMBL/GenBank/DDBJ databases">
        <authorList>
            <person name="Lunina O.N."/>
            <person name="Grouzdev D.S."/>
            <person name="Gorlenko V.M."/>
            <person name="Savvichev A.S."/>
        </authorList>
    </citation>
    <scope>NUCLEOTIDE SEQUENCE [LARGE SCALE GENOMIC DNA]</scope>
    <source>
        <strain evidence="3 4">BrKhr-17</strain>
    </source>
</reference>
<reference evidence="1 5" key="2">
    <citation type="submission" date="2019-07" db="EMBL/GenBank/DDBJ databases">
        <title>Draft genome Sequence of Chlorobium phaeovibrioides sp. strain PhvTcv-s14, from the Phylum Chlorobi.</title>
        <authorList>
            <person name="Babenko V."/>
            <person name="Boldyreva D."/>
            <person name="Kanygina A."/>
            <person name="Selezneva O."/>
            <person name="Akopiyan T."/>
            <person name="Lunina O."/>
        </authorList>
    </citation>
    <scope>NUCLEOTIDE SEQUENCE [LARGE SCALE GENOMIC DNA]</scope>
    <source>
        <strain evidence="1 5">GrTcv12</strain>
    </source>
</reference>
<dbReference type="EMBL" id="RXYK01000008">
    <property type="protein sequence ID" value="RTY37735.1"/>
    <property type="molecule type" value="Genomic_DNA"/>
</dbReference>
<dbReference type="Proteomes" id="UP000489351">
    <property type="component" value="Unassembled WGS sequence"/>
</dbReference>
<dbReference type="AlphaFoldDB" id="A0A3S0NZ29"/>
<evidence type="ECO:0000313" key="5">
    <source>
        <dbReference type="Proteomes" id="UP000327458"/>
    </source>
</evidence>
<dbReference type="EMBL" id="VMRG01000001">
    <property type="protein sequence ID" value="KAA6231808.1"/>
    <property type="molecule type" value="Genomic_DNA"/>
</dbReference>
<organism evidence="3 4">
    <name type="scientific">Chlorobium phaeovibrioides</name>
    <dbReference type="NCBI Taxonomy" id="1094"/>
    <lineage>
        <taxon>Bacteria</taxon>
        <taxon>Pseudomonadati</taxon>
        <taxon>Chlorobiota</taxon>
        <taxon>Chlorobiia</taxon>
        <taxon>Chlorobiales</taxon>
        <taxon>Chlorobiaceae</taxon>
        <taxon>Chlorobium/Pelodictyon group</taxon>
        <taxon>Chlorobium</taxon>
    </lineage>
</organism>
<comment type="caution">
    <text evidence="3">The sequence shown here is derived from an EMBL/GenBank/DDBJ whole genome shotgun (WGS) entry which is preliminary data.</text>
</comment>
<sequence length="52" mass="6331">MNKYHIKAYFDEAYPPVPEKSTLFWRKFVPWQFIRFIILNVKMMRIVVGGHS</sequence>
<dbReference type="RefSeq" id="WP_011889386.1">
    <property type="nucleotide sequence ID" value="NZ_CP041698.1"/>
</dbReference>
<proteinExistence type="predicted"/>
<evidence type="ECO:0000313" key="6">
    <source>
        <dbReference type="Proteomes" id="UP000489351"/>
    </source>
</evidence>
<evidence type="ECO:0000313" key="3">
    <source>
        <dbReference type="EMBL" id="RTY37735.1"/>
    </source>
</evidence>
<keyword evidence="6" id="KW-1185">Reference proteome</keyword>
<protein>
    <submittedName>
        <fullName evidence="3">Uncharacterized protein</fullName>
    </submittedName>
</protein>
<evidence type="ECO:0000313" key="2">
    <source>
        <dbReference type="EMBL" id="MWV54163.1"/>
    </source>
</evidence>
<evidence type="ECO:0000313" key="1">
    <source>
        <dbReference type="EMBL" id="KAA6231808.1"/>
    </source>
</evidence>
<dbReference type="EMBL" id="WUBZ01000008">
    <property type="protein sequence ID" value="MWV54163.1"/>
    <property type="molecule type" value="Genomic_DNA"/>
</dbReference>